<dbReference type="Proteomes" id="UP000327085">
    <property type="component" value="Chromosome 8"/>
</dbReference>
<accession>A0A5E4GKX9</accession>
<protein>
    <submittedName>
        <fullName evidence="1">Uncharacterized protein</fullName>
    </submittedName>
</protein>
<dbReference type="EMBL" id="CABIKO010000941">
    <property type="protein sequence ID" value="VVA40231.1"/>
    <property type="molecule type" value="Genomic_DNA"/>
</dbReference>
<reference evidence="2" key="1">
    <citation type="journal article" date="2020" name="Plant J.">
        <title>Transposons played a major role in the diversification between the closely related almond and peach genomes: results from the almond genome sequence.</title>
        <authorList>
            <person name="Alioto T."/>
            <person name="Alexiou K.G."/>
            <person name="Bardil A."/>
            <person name="Barteri F."/>
            <person name="Castanera R."/>
            <person name="Cruz F."/>
            <person name="Dhingra A."/>
            <person name="Duval H."/>
            <person name="Fernandez I Marti A."/>
            <person name="Frias L."/>
            <person name="Galan B."/>
            <person name="Garcia J.L."/>
            <person name="Howad W."/>
            <person name="Gomez-Garrido J."/>
            <person name="Gut M."/>
            <person name="Julca I."/>
            <person name="Morata J."/>
            <person name="Puigdomenech P."/>
            <person name="Ribeca P."/>
            <person name="Rubio Cabetas M.J."/>
            <person name="Vlasova A."/>
            <person name="Wirthensohn M."/>
            <person name="Garcia-Mas J."/>
            <person name="Gabaldon T."/>
            <person name="Casacuberta J.M."/>
            <person name="Arus P."/>
        </authorList>
    </citation>
    <scope>NUCLEOTIDE SEQUENCE [LARGE SCALE GENOMIC DNA]</scope>
    <source>
        <strain evidence="2">cv. Texas</strain>
    </source>
</reference>
<proteinExistence type="predicted"/>
<dbReference type="AlphaFoldDB" id="A0A5E4GKX9"/>
<organism evidence="1 2">
    <name type="scientific">Prunus dulcis</name>
    <name type="common">Almond</name>
    <name type="synonym">Amygdalus dulcis</name>
    <dbReference type="NCBI Taxonomy" id="3755"/>
    <lineage>
        <taxon>Eukaryota</taxon>
        <taxon>Viridiplantae</taxon>
        <taxon>Streptophyta</taxon>
        <taxon>Embryophyta</taxon>
        <taxon>Tracheophyta</taxon>
        <taxon>Spermatophyta</taxon>
        <taxon>Magnoliopsida</taxon>
        <taxon>eudicotyledons</taxon>
        <taxon>Gunneridae</taxon>
        <taxon>Pentapetalae</taxon>
        <taxon>rosids</taxon>
        <taxon>fabids</taxon>
        <taxon>Rosales</taxon>
        <taxon>Rosaceae</taxon>
        <taxon>Amygdaloideae</taxon>
        <taxon>Amygdaleae</taxon>
        <taxon>Prunus</taxon>
    </lineage>
</organism>
<evidence type="ECO:0000313" key="2">
    <source>
        <dbReference type="Proteomes" id="UP000327085"/>
    </source>
</evidence>
<feature type="non-terminal residue" evidence="1">
    <location>
        <position position="57"/>
    </location>
</feature>
<name>A0A5E4GKX9_PRUDU</name>
<dbReference type="InParanoid" id="A0A5E4GKX9"/>
<sequence>MKFPWLRFHAHRVSGWDEYLAEVDGLHWIIISMTDSKVCFIEHFIPKLLVPLLDAFT</sequence>
<gene>
    <name evidence="1" type="ORF">ALMOND_2B006341</name>
</gene>
<dbReference type="Gramene" id="VVA40231">
    <property type="protein sequence ID" value="VVA40231"/>
    <property type="gene ID" value="Prudul26B006341"/>
</dbReference>
<evidence type="ECO:0000313" key="1">
    <source>
        <dbReference type="EMBL" id="VVA40231.1"/>
    </source>
</evidence>